<evidence type="ECO:0000256" key="8">
    <source>
        <dbReference type="ARBA" id="ARBA00022692"/>
    </source>
</evidence>
<evidence type="ECO:0000256" key="9">
    <source>
        <dbReference type="ARBA" id="ARBA00022989"/>
    </source>
</evidence>
<proteinExistence type="inferred from homology"/>
<evidence type="ECO:0000256" key="6">
    <source>
        <dbReference type="ARBA" id="ARBA00022519"/>
    </source>
</evidence>
<feature type="transmembrane region" description="Helical" evidence="14">
    <location>
        <begin position="302"/>
        <end position="325"/>
    </location>
</feature>
<keyword evidence="8 14" id="KW-0812">Transmembrane</keyword>
<dbReference type="NCBIfam" id="TIGR00439">
    <property type="entry name" value="FtsX_Gneg"/>
    <property type="match status" value="1"/>
</dbReference>
<evidence type="ECO:0000256" key="14">
    <source>
        <dbReference type="SAM" id="Phobius"/>
    </source>
</evidence>
<dbReference type="InterPro" id="IPR040690">
    <property type="entry name" value="FtsX_ECD"/>
</dbReference>
<dbReference type="Pfam" id="PF18075">
    <property type="entry name" value="FtsX_ECD"/>
    <property type="match status" value="1"/>
</dbReference>
<evidence type="ECO:0000259" key="15">
    <source>
        <dbReference type="Pfam" id="PF02687"/>
    </source>
</evidence>
<dbReference type="PIRSF" id="PIRSF003097">
    <property type="entry name" value="FtsX"/>
    <property type="match status" value="1"/>
</dbReference>
<keyword evidence="18" id="KW-1185">Reference proteome</keyword>
<dbReference type="PANTHER" id="PTHR47755:SF1">
    <property type="entry name" value="CELL DIVISION PROTEIN FTSX"/>
    <property type="match status" value="1"/>
</dbReference>
<dbReference type="Proteomes" id="UP001501523">
    <property type="component" value="Unassembled WGS sequence"/>
</dbReference>
<dbReference type="Pfam" id="PF02687">
    <property type="entry name" value="FtsX"/>
    <property type="match status" value="1"/>
</dbReference>
<gene>
    <name evidence="17" type="primary">ftsX</name>
    <name evidence="17" type="ORF">GCM10009105_38250</name>
</gene>
<evidence type="ECO:0000259" key="16">
    <source>
        <dbReference type="Pfam" id="PF18075"/>
    </source>
</evidence>
<dbReference type="EMBL" id="BAAAEU010000032">
    <property type="protein sequence ID" value="GAA0725063.1"/>
    <property type="molecule type" value="Genomic_DNA"/>
</dbReference>
<comment type="subunit">
    <text evidence="3">Forms a membrane-associated complex with FtsE.</text>
</comment>
<organism evidence="17 18">
    <name type="scientific">Dokdonella soli</name>
    <dbReference type="NCBI Taxonomy" id="529810"/>
    <lineage>
        <taxon>Bacteria</taxon>
        <taxon>Pseudomonadati</taxon>
        <taxon>Pseudomonadota</taxon>
        <taxon>Gammaproteobacteria</taxon>
        <taxon>Lysobacterales</taxon>
        <taxon>Rhodanobacteraceae</taxon>
        <taxon>Dokdonella</taxon>
    </lineage>
</organism>
<comment type="caution">
    <text evidence="17">The sequence shown here is derived from an EMBL/GenBank/DDBJ whole genome shotgun (WGS) entry which is preliminary data.</text>
</comment>
<evidence type="ECO:0000256" key="1">
    <source>
        <dbReference type="ARBA" id="ARBA00004429"/>
    </source>
</evidence>
<keyword evidence="10 12" id="KW-0472">Membrane</keyword>
<dbReference type="InterPro" id="IPR004513">
    <property type="entry name" value="FtsX"/>
</dbReference>
<evidence type="ECO:0000256" key="11">
    <source>
        <dbReference type="ARBA" id="ARBA00023306"/>
    </source>
</evidence>
<dbReference type="Gene3D" id="3.30.70.3040">
    <property type="match status" value="1"/>
</dbReference>
<evidence type="ECO:0000256" key="5">
    <source>
        <dbReference type="ARBA" id="ARBA00022475"/>
    </source>
</evidence>
<keyword evidence="11 12" id="KW-0131">Cell cycle</keyword>
<evidence type="ECO:0000313" key="18">
    <source>
        <dbReference type="Proteomes" id="UP001501523"/>
    </source>
</evidence>
<dbReference type="InterPro" id="IPR047590">
    <property type="entry name" value="FtsX_proteobact-type"/>
</dbReference>
<comment type="similarity">
    <text evidence="2 12">Belongs to the ABC-4 integral membrane protein family. FtsX subfamily.</text>
</comment>
<comment type="function">
    <text evidence="12">Part of the ABC transporter FtsEX involved in cellular division.</text>
</comment>
<comment type="subcellular location">
    <subcellularLocation>
        <location evidence="1">Cell inner membrane</location>
        <topology evidence="1">Multi-pass membrane protein</topology>
    </subcellularLocation>
</comment>
<feature type="transmembrane region" description="Helical" evidence="14">
    <location>
        <begin position="261"/>
        <end position="282"/>
    </location>
</feature>
<protein>
    <recommendedName>
        <fullName evidence="4 12">Cell division protein FtsX</fullName>
    </recommendedName>
</protein>
<evidence type="ECO:0000256" key="10">
    <source>
        <dbReference type="ARBA" id="ARBA00023136"/>
    </source>
</evidence>
<feature type="region of interest" description="Disordered" evidence="13">
    <location>
        <begin position="1"/>
        <end position="26"/>
    </location>
</feature>
<feature type="domain" description="ABC3 transporter permease C-terminal" evidence="15">
    <location>
        <begin position="211"/>
        <end position="319"/>
    </location>
</feature>
<keyword evidence="7 12" id="KW-0132">Cell division</keyword>
<dbReference type="InterPro" id="IPR003838">
    <property type="entry name" value="ABC3_permease_C"/>
</dbReference>
<keyword evidence="9 14" id="KW-1133">Transmembrane helix</keyword>
<dbReference type="PANTHER" id="PTHR47755">
    <property type="entry name" value="CELL DIVISION PROTEIN FTSX"/>
    <property type="match status" value="1"/>
</dbReference>
<name>A0ABN1J0B4_9GAMM</name>
<evidence type="ECO:0000256" key="3">
    <source>
        <dbReference type="ARBA" id="ARBA00011160"/>
    </source>
</evidence>
<keyword evidence="6 12" id="KW-0997">Cell inner membrane</keyword>
<reference evidence="17 18" key="1">
    <citation type="journal article" date="2019" name="Int. J. Syst. Evol. Microbiol.">
        <title>The Global Catalogue of Microorganisms (GCM) 10K type strain sequencing project: providing services to taxonomists for standard genome sequencing and annotation.</title>
        <authorList>
            <consortium name="The Broad Institute Genomics Platform"/>
            <consortium name="The Broad Institute Genome Sequencing Center for Infectious Disease"/>
            <person name="Wu L."/>
            <person name="Ma J."/>
        </authorList>
    </citation>
    <scope>NUCLEOTIDE SEQUENCE [LARGE SCALE GENOMIC DNA]</scope>
    <source>
        <strain evidence="17 18">JCM 15421</strain>
    </source>
</reference>
<sequence>MSRQAERNVRKPTPAPASAKSARPRRPRVPWRLRIAAWRDQHFHGLFSSLGRLAARPWATALTVLVLGFALALPLLFFLVYDNARELSGGLREAREVTVFLKPALDANSADALAGELRQRADVAAVLVRTPEQGLAEFRQLSGFAEALDALQGNPLPSVLVVTPRAVADMDNPALIGELKADARVDLVQYDAAWRRRLSDILHFGERVVAVIAALLALATLLVIGNTVRMDVQARSEEISVMQLIGASDGFVRRPFLYSGLWYGLLGSVLALAIVAAVEIALAEPVGRLLDSYAHRFSLHGIGVFAASSVVAFSALLGWLGAFFATARHLAAGQPQ</sequence>
<feature type="transmembrane region" description="Helical" evidence="14">
    <location>
        <begin position="58"/>
        <end position="81"/>
    </location>
</feature>
<evidence type="ECO:0000313" key="17">
    <source>
        <dbReference type="EMBL" id="GAA0725063.1"/>
    </source>
</evidence>
<dbReference type="RefSeq" id="WP_343794220.1">
    <property type="nucleotide sequence ID" value="NZ_BAAAEU010000032.1"/>
</dbReference>
<evidence type="ECO:0000256" key="12">
    <source>
        <dbReference type="PIRNR" id="PIRNR003097"/>
    </source>
</evidence>
<feature type="domain" description="FtsX extracellular" evidence="16">
    <location>
        <begin position="96"/>
        <end position="172"/>
    </location>
</feature>
<evidence type="ECO:0000256" key="7">
    <source>
        <dbReference type="ARBA" id="ARBA00022618"/>
    </source>
</evidence>
<accession>A0ABN1J0B4</accession>
<evidence type="ECO:0000256" key="4">
    <source>
        <dbReference type="ARBA" id="ARBA00021907"/>
    </source>
</evidence>
<keyword evidence="5 12" id="KW-1003">Cell membrane</keyword>
<evidence type="ECO:0000256" key="2">
    <source>
        <dbReference type="ARBA" id="ARBA00007379"/>
    </source>
</evidence>
<evidence type="ECO:0000256" key="13">
    <source>
        <dbReference type="SAM" id="MobiDB-lite"/>
    </source>
</evidence>
<feature type="transmembrane region" description="Helical" evidence="14">
    <location>
        <begin position="208"/>
        <end position="228"/>
    </location>
</feature>